<feature type="domain" description="Antitoxin SocA-like Panacea" evidence="1">
    <location>
        <begin position="54"/>
        <end position="154"/>
    </location>
</feature>
<organism evidence="2 3">
    <name type="scientific">Allosphingosinicella indica</name>
    <dbReference type="NCBI Taxonomy" id="941907"/>
    <lineage>
        <taxon>Bacteria</taxon>
        <taxon>Pseudomonadati</taxon>
        <taxon>Pseudomonadota</taxon>
        <taxon>Alphaproteobacteria</taxon>
        <taxon>Sphingomonadales</taxon>
        <taxon>Sphingomonadaceae</taxon>
        <taxon>Allosphingosinicella</taxon>
    </lineage>
</organism>
<dbReference type="Pfam" id="PF13274">
    <property type="entry name" value="SocA_Panacea"/>
    <property type="match status" value="1"/>
</dbReference>
<evidence type="ECO:0000313" key="3">
    <source>
        <dbReference type="Proteomes" id="UP000192934"/>
    </source>
</evidence>
<accession>A0A1X7GDM2</accession>
<dbReference type="OrthoDB" id="9799173at2"/>
<dbReference type="InterPro" id="IPR025272">
    <property type="entry name" value="SocA_Panacea"/>
</dbReference>
<evidence type="ECO:0000259" key="1">
    <source>
        <dbReference type="Pfam" id="PF13274"/>
    </source>
</evidence>
<keyword evidence="3" id="KW-1185">Reference proteome</keyword>
<gene>
    <name evidence="2" type="ORF">SAMN06295910_1587</name>
</gene>
<name>A0A1X7GDM2_9SPHN</name>
<dbReference type="Proteomes" id="UP000192934">
    <property type="component" value="Chromosome I"/>
</dbReference>
<proteinExistence type="predicted"/>
<dbReference type="RefSeq" id="WP_085218285.1">
    <property type="nucleotide sequence ID" value="NZ_LT840185.1"/>
</dbReference>
<evidence type="ECO:0000313" key="2">
    <source>
        <dbReference type="EMBL" id="SMF68107.1"/>
    </source>
</evidence>
<sequence length="187" mass="21121">MGLWACLTKWAKGIALDESAEQSYIAKVQYTPLALANTFVERYGSSNTLDHMKLQKLAFYAYGWWLAYNPQPVLNEPPQVWRHGPVFSSLYGALRPFGSAPITKPVGGPNRTPPTIPATDDVARSWVDWVWNRYGHLNALQLSDMTHEVGTPWQIEAAAREYRVPQHHPIPDATTRAYFKRLAANLT</sequence>
<dbReference type="STRING" id="941907.SAMN06295910_1587"/>
<dbReference type="AlphaFoldDB" id="A0A1X7GDM2"/>
<dbReference type="EMBL" id="LT840185">
    <property type="protein sequence ID" value="SMF68107.1"/>
    <property type="molecule type" value="Genomic_DNA"/>
</dbReference>
<protein>
    <submittedName>
        <fullName evidence="2">Uncharacterized phage-associated protein</fullName>
    </submittedName>
</protein>
<reference evidence="3" key="1">
    <citation type="submission" date="2017-04" db="EMBL/GenBank/DDBJ databases">
        <authorList>
            <person name="Varghese N."/>
            <person name="Submissions S."/>
        </authorList>
    </citation>
    <scope>NUCLEOTIDE SEQUENCE [LARGE SCALE GENOMIC DNA]</scope>
    <source>
        <strain evidence="3">Dd16</strain>
    </source>
</reference>